<proteinExistence type="predicted"/>
<protein>
    <submittedName>
        <fullName evidence="1">Uncharacterized protein</fullName>
    </submittedName>
</protein>
<reference evidence="1 2" key="1">
    <citation type="journal article" date="2020" name="ISME J.">
        <title>Comparative genomics reveals insights into cyanobacterial evolution and habitat adaptation.</title>
        <authorList>
            <person name="Chen M.Y."/>
            <person name="Teng W.K."/>
            <person name="Zhao L."/>
            <person name="Hu C.X."/>
            <person name="Zhou Y.K."/>
            <person name="Han B.P."/>
            <person name="Song L.R."/>
            <person name="Shu W.S."/>
        </authorList>
    </citation>
    <scope>NUCLEOTIDE SEQUENCE [LARGE SCALE GENOMIC DNA]</scope>
    <source>
        <strain evidence="1 2">FACHB-130</strain>
    </source>
</reference>
<name>A0ABR8FY52_9NOSO</name>
<keyword evidence="2" id="KW-1185">Reference proteome</keyword>
<dbReference type="EMBL" id="JACJTB010000013">
    <property type="protein sequence ID" value="MBD2595168.1"/>
    <property type="molecule type" value="Genomic_DNA"/>
</dbReference>
<comment type="caution">
    <text evidence="1">The sequence shown here is derived from an EMBL/GenBank/DDBJ whole genome shotgun (WGS) entry which is preliminary data.</text>
</comment>
<sequence>MLQADTLPKNLLLTISQQISQQISSLYVFEPNLTQARTTELCETFSMWTVHKGFTDLEQNTDTLFELVGYWHQIAFDGQVAAFAQSVSSSNGSKVKMLGSSSIAKEIDSCIDWLEKNVKGDYSLRLLIIPFAYLYCFWLKGNTDDQDDQILLIQGQKLKTHHLYNIEEFMEFLSQELKKVHQTDPRCL</sequence>
<gene>
    <name evidence="1" type="ORF">H6G74_12615</name>
</gene>
<dbReference type="Proteomes" id="UP000603457">
    <property type="component" value="Unassembled WGS sequence"/>
</dbReference>
<organism evidence="1 2">
    <name type="scientific">Nostoc spongiaeforme FACHB-130</name>
    <dbReference type="NCBI Taxonomy" id="1357510"/>
    <lineage>
        <taxon>Bacteria</taxon>
        <taxon>Bacillati</taxon>
        <taxon>Cyanobacteriota</taxon>
        <taxon>Cyanophyceae</taxon>
        <taxon>Nostocales</taxon>
        <taxon>Nostocaceae</taxon>
        <taxon>Nostoc</taxon>
    </lineage>
</organism>
<evidence type="ECO:0000313" key="2">
    <source>
        <dbReference type="Proteomes" id="UP000603457"/>
    </source>
</evidence>
<evidence type="ECO:0000313" key="1">
    <source>
        <dbReference type="EMBL" id="MBD2595168.1"/>
    </source>
</evidence>
<accession>A0ABR8FY52</accession>
<dbReference type="RefSeq" id="WP_190967987.1">
    <property type="nucleotide sequence ID" value="NZ_JACJTB010000013.1"/>
</dbReference>